<keyword evidence="7" id="KW-0505">Motor protein</keyword>
<dbReference type="AlphaFoldDB" id="A0A6G0P2T8"/>
<sequence>MLECQNCGAVGDSFFSENYFGEMVCELCGTQSFLQARNETQDVEDMGLDFTTVVKTLKRRVVRKKKRDADGNVIEEPHCKRSKQEKVRQNPKLPPLLDCVVATQMVLDAMARALVQRVGTHVFPADEYPKVVKELWFKFLHTWGVKGSRPLLRCYNEFFLHMTKEEAEKVDPALTFDLLEQWDAEWEKKHEEEEEKEEKEEEEETKKLEEEEEEEEEEEGKVRGKKKRNKRKRKKKTDKRKKEEKKSDVDGDGENKPKKAKTDFTSQRSKREDLLSKFSIVDLLGILMLASRVLNLGVLPSDFADWVKTGVIPYHNSLATCCADAPEVRDSVKFVSHFFQSLMVRHKAEAPQIAYSAQHLQYHMGLRLPPLNVSLAAHRICAAMGFPGQVFRNFQWITGLMNVTGDQPEPPLLLQFEPMGKPRFSRPTEQDKVRADGIIHSEVGIAAHLAVAIKMCANWHEWIYERQHNEEEEEEKGDDDDEEMKRKTPPVECFNEARPLPRRDLEAFTQFARQVFENPDRPGIPEELVEHVSRLRQIEKTDEVSTSGQGKLKQNALYAYPAIHVDGVLAESDEDIERRVKFLRSREINPDSTRSADNGSDQDVFFYPFYLNSSRSAFHPAYEHVLELLCRKINTPISFVLILTEELDKRMRSLVHHFERTDVHLDFIGQGRKKWMDARKPPTPAPGPTVIHASLTTLKDESQREEDDEANFITGATMTTCAQAIKAWEAKNSASAEESAVIKLYCQMPPIAKLDNSLNTLKNCEQLSLSTNGIDRLIPLSGMKKLRILSLGRNQIKKIEKLDDVSDTLEELWLSYNVIATLDGLSGLTNLTTLYVSNNLIKSWDELDKLASLPKLRDVLFTGNPIYETLSKEDARLNVLKRIPKVAKIDGDMVKQTERDAALGQ</sequence>
<evidence type="ECO:0000313" key="15">
    <source>
        <dbReference type="EMBL" id="KAE9232925.1"/>
    </source>
</evidence>
<keyword evidence="9" id="KW-0966">Cell projection</keyword>
<proteinExistence type="inferred from homology"/>
<feature type="region of interest" description="Disordered" evidence="13">
    <location>
        <begin position="468"/>
        <end position="491"/>
    </location>
</feature>
<keyword evidence="6" id="KW-0243">Dynein</keyword>
<evidence type="ECO:0000313" key="16">
    <source>
        <dbReference type="Proteomes" id="UP000476176"/>
    </source>
</evidence>
<dbReference type="Gene3D" id="3.80.10.10">
    <property type="entry name" value="Ribonuclease Inhibitor"/>
    <property type="match status" value="1"/>
</dbReference>
<reference evidence="15 16" key="1">
    <citation type="submission" date="2018-09" db="EMBL/GenBank/DDBJ databases">
        <title>Genomic investigation of the strawberry pathogen Phytophthora fragariae indicates pathogenicity is determined by transcriptional variation in three key races.</title>
        <authorList>
            <person name="Adams T.M."/>
            <person name="Armitage A.D."/>
            <person name="Sobczyk M.K."/>
            <person name="Bates H.J."/>
            <person name="Dunwell J.M."/>
            <person name="Nellist C.F."/>
            <person name="Harrison R.J."/>
        </authorList>
    </citation>
    <scope>NUCLEOTIDE SEQUENCE [LARGE SCALE GENOMIC DNA]</scope>
    <source>
        <strain evidence="15 16">BC-23</strain>
    </source>
</reference>
<evidence type="ECO:0000256" key="5">
    <source>
        <dbReference type="ARBA" id="ARBA00022737"/>
    </source>
</evidence>
<feature type="compositionally biased region" description="Basic and acidic residues" evidence="13">
    <location>
        <begin position="240"/>
        <end position="262"/>
    </location>
</feature>
<keyword evidence="4" id="KW-0493">Microtubule</keyword>
<evidence type="ECO:0000256" key="11">
    <source>
        <dbReference type="ARBA" id="ARBA00049760"/>
    </source>
</evidence>
<organism evidence="15 16">
    <name type="scientific">Phytophthora fragariae</name>
    <dbReference type="NCBI Taxonomy" id="53985"/>
    <lineage>
        <taxon>Eukaryota</taxon>
        <taxon>Sar</taxon>
        <taxon>Stramenopiles</taxon>
        <taxon>Oomycota</taxon>
        <taxon>Peronosporomycetes</taxon>
        <taxon>Peronosporales</taxon>
        <taxon>Peronosporaceae</taxon>
        <taxon>Phytophthora</taxon>
    </lineage>
</organism>
<evidence type="ECO:0000256" key="1">
    <source>
        <dbReference type="ARBA" id="ARBA00004430"/>
    </source>
</evidence>
<comment type="similarity">
    <text evidence="10">Belongs to the dynein light chain LC1-type family.</text>
</comment>
<keyword evidence="12" id="KW-0863">Zinc-finger</keyword>
<dbReference type="PANTHER" id="PTHR15454">
    <property type="entry name" value="NISCHARIN RELATED"/>
    <property type="match status" value="1"/>
</dbReference>
<dbReference type="GO" id="GO:0030286">
    <property type="term" value="C:dynein complex"/>
    <property type="evidence" value="ECO:0007669"/>
    <property type="project" value="UniProtKB-KW"/>
</dbReference>
<feature type="compositionally biased region" description="Acidic residues" evidence="13">
    <location>
        <begin position="470"/>
        <end position="482"/>
    </location>
</feature>
<keyword evidence="12" id="KW-0479">Metal-binding</keyword>
<protein>
    <recommendedName>
        <fullName evidence="11">Dynein axonemal light chain 1</fullName>
    </recommendedName>
</protein>
<dbReference type="InterPro" id="IPR001611">
    <property type="entry name" value="Leu-rich_rpt"/>
</dbReference>
<dbReference type="GO" id="GO:0006355">
    <property type="term" value="P:regulation of DNA-templated transcription"/>
    <property type="evidence" value="ECO:0007669"/>
    <property type="project" value="InterPro"/>
</dbReference>
<dbReference type="PROSITE" id="PS50114">
    <property type="entry name" value="GATA_ZN_FINGER_2"/>
    <property type="match status" value="1"/>
</dbReference>
<feature type="compositionally biased region" description="Acidic residues" evidence="13">
    <location>
        <begin position="210"/>
        <end position="219"/>
    </location>
</feature>
<feature type="compositionally biased region" description="Basic residues" evidence="13">
    <location>
        <begin position="223"/>
        <end position="239"/>
    </location>
</feature>
<keyword evidence="3" id="KW-0433">Leucine-rich repeat</keyword>
<evidence type="ECO:0000256" key="12">
    <source>
        <dbReference type="PROSITE-ProRule" id="PRU00094"/>
    </source>
</evidence>
<dbReference type="SUPFAM" id="SSF52058">
    <property type="entry name" value="L domain-like"/>
    <property type="match status" value="1"/>
</dbReference>
<dbReference type="InterPro" id="IPR000679">
    <property type="entry name" value="Znf_GATA"/>
</dbReference>
<evidence type="ECO:0000256" key="6">
    <source>
        <dbReference type="ARBA" id="ARBA00023017"/>
    </source>
</evidence>
<evidence type="ECO:0000256" key="4">
    <source>
        <dbReference type="ARBA" id="ARBA00022701"/>
    </source>
</evidence>
<comment type="caution">
    <text evidence="15">The sequence shown here is derived from an EMBL/GenBank/DDBJ whole genome shotgun (WGS) entry which is preliminary data.</text>
</comment>
<comment type="subcellular location">
    <subcellularLocation>
        <location evidence="1">Cytoplasm</location>
        <location evidence="1">Cytoskeleton</location>
        <location evidence="1">Cilium axoneme</location>
    </subcellularLocation>
</comment>
<dbReference type="GO" id="GO:0005930">
    <property type="term" value="C:axoneme"/>
    <property type="evidence" value="ECO:0007669"/>
    <property type="project" value="UniProtKB-SubCell"/>
</dbReference>
<evidence type="ECO:0000259" key="14">
    <source>
        <dbReference type="PROSITE" id="PS50114"/>
    </source>
</evidence>
<dbReference type="FunFam" id="3.80.10.10:FF:000049">
    <property type="entry name" value="Dynein light chain 1"/>
    <property type="match status" value="1"/>
</dbReference>
<keyword evidence="12" id="KW-0862">Zinc</keyword>
<feature type="compositionally biased region" description="Acidic residues" evidence="13">
    <location>
        <begin position="192"/>
        <end position="203"/>
    </location>
</feature>
<evidence type="ECO:0000256" key="3">
    <source>
        <dbReference type="ARBA" id="ARBA00022614"/>
    </source>
</evidence>
<keyword evidence="5" id="KW-0677">Repeat</keyword>
<dbReference type="GO" id="GO:0043565">
    <property type="term" value="F:sequence-specific DNA binding"/>
    <property type="evidence" value="ECO:0007669"/>
    <property type="project" value="InterPro"/>
</dbReference>
<dbReference type="GO" id="GO:0005874">
    <property type="term" value="C:microtubule"/>
    <property type="evidence" value="ECO:0007669"/>
    <property type="project" value="UniProtKB-KW"/>
</dbReference>
<evidence type="ECO:0000256" key="7">
    <source>
        <dbReference type="ARBA" id="ARBA00023175"/>
    </source>
</evidence>
<dbReference type="Proteomes" id="UP000476176">
    <property type="component" value="Unassembled WGS sequence"/>
</dbReference>
<dbReference type="PROSITE" id="PS51450">
    <property type="entry name" value="LRR"/>
    <property type="match status" value="3"/>
</dbReference>
<dbReference type="PANTHER" id="PTHR15454:SF73">
    <property type="entry name" value="DYNEIN AXONEMAL LIGHT CHAIN 1"/>
    <property type="match status" value="1"/>
</dbReference>
<dbReference type="Pfam" id="PF12799">
    <property type="entry name" value="LRR_4"/>
    <property type="match status" value="1"/>
</dbReference>
<evidence type="ECO:0000256" key="13">
    <source>
        <dbReference type="SAM" id="MobiDB-lite"/>
    </source>
</evidence>
<feature type="domain" description="GATA-type" evidence="14">
    <location>
        <begin position="1"/>
        <end position="29"/>
    </location>
</feature>
<name>A0A6G0P2T8_9STRA</name>
<dbReference type="EMBL" id="QXGC01000490">
    <property type="protein sequence ID" value="KAE9232925.1"/>
    <property type="molecule type" value="Genomic_DNA"/>
</dbReference>
<accession>A0A6G0P2T8</accession>
<gene>
    <name evidence="15" type="ORF">PF004_g9786</name>
</gene>
<keyword evidence="8" id="KW-0206">Cytoskeleton</keyword>
<evidence type="ECO:0000256" key="10">
    <source>
        <dbReference type="ARBA" id="ARBA00049659"/>
    </source>
</evidence>
<dbReference type="GO" id="GO:0008270">
    <property type="term" value="F:zinc ion binding"/>
    <property type="evidence" value="ECO:0007669"/>
    <property type="project" value="UniProtKB-KW"/>
</dbReference>
<dbReference type="InterPro" id="IPR025875">
    <property type="entry name" value="Leu-rich_rpt_4"/>
</dbReference>
<evidence type="ECO:0000256" key="2">
    <source>
        <dbReference type="ARBA" id="ARBA00022490"/>
    </source>
</evidence>
<dbReference type="SMART" id="SM00365">
    <property type="entry name" value="LRR_SD22"/>
    <property type="match status" value="4"/>
</dbReference>
<feature type="region of interest" description="Disordered" evidence="13">
    <location>
        <begin position="187"/>
        <end position="266"/>
    </location>
</feature>
<evidence type="ECO:0000256" key="8">
    <source>
        <dbReference type="ARBA" id="ARBA00023212"/>
    </source>
</evidence>
<keyword evidence="2" id="KW-0963">Cytoplasm</keyword>
<evidence type="ECO:0000256" key="9">
    <source>
        <dbReference type="ARBA" id="ARBA00023273"/>
    </source>
</evidence>
<dbReference type="InterPro" id="IPR032675">
    <property type="entry name" value="LRR_dom_sf"/>
</dbReference>